<evidence type="ECO:0008006" key="2">
    <source>
        <dbReference type="Google" id="ProtNLM"/>
    </source>
</evidence>
<sequence length="177" mass="19611">MHVETGVPPEELAKLNAKGLLRRIPRDEQQQGMLTSIGSVTHSKGECWPCLFWFRGTCSKSIRCGHCHFVHAGSKHKRIRPSKSLRAKLRGDQSTPPVQDVQYDHNDFDAEVPDDDDGLSPMSRRTPQAKAMVLSTDPLTMAPGRSTAQASRADQFDPPWHVPAVAEVNCVATRMSL</sequence>
<gene>
    <name evidence="1" type="ORF">BRAN1462_LOCUS3743</name>
</gene>
<dbReference type="AlphaFoldDB" id="A0A7S2MRF1"/>
<reference evidence="1" key="1">
    <citation type="submission" date="2021-01" db="EMBL/GenBank/DDBJ databases">
        <authorList>
            <person name="Corre E."/>
            <person name="Pelletier E."/>
            <person name="Niang G."/>
            <person name="Scheremetjew M."/>
            <person name="Finn R."/>
            <person name="Kale V."/>
            <person name="Holt S."/>
            <person name="Cochrane G."/>
            <person name="Meng A."/>
            <person name="Brown T."/>
            <person name="Cohen L."/>
        </authorList>
    </citation>
    <scope>NUCLEOTIDE SEQUENCE</scope>
    <source>
        <strain evidence="1">RCC3387</strain>
    </source>
</reference>
<protein>
    <recommendedName>
        <fullName evidence="2">C3H1-type domain-containing protein</fullName>
    </recommendedName>
</protein>
<proteinExistence type="predicted"/>
<accession>A0A7S2MRF1</accession>
<evidence type="ECO:0000313" key="1">
    <source>
        <dbReference type="EMBL" id="CAD9497868.1"/>
    </source>
</evidence>
<name>A0A7S2MRF1_9DINO</name>
<organism evidence="1">
    <name type="scientific">Zooxanthella nutricula</name>
    <dbReference type="NCBI Taxonomy" id="1333877"/>
    <lineage>
        <taxon>Eukaryota</taxon>
        <taxon>Sar</taxon>
        <taxon>Alveolata</taxon>
        <taxon>Dinophyceae</taxon>
        <taxon>Peridiniales</taxon>
        <taxon>Peridiniales incertae sedis</taxon>
        <taxon>Zooxanthella</taxon>
    </lineage>
</organism>
<dbReference type="EMBL" id="HBGW01005674">
    <property type="protein sequence ID" value="CAD9497868.1"/>
    <property type="molecule type" value="Transcribed_RNA"/>
</dbReference>